<gene>
    <name evidence="2" type="ordered locus">Cyan7822_3044</name>
</gene>
<dbReference type="eggNOG" id="COG1216">
    <property type="taxonomic scope" value="Bacteria"/>
</dbReference>
<dbReference type="STRING" id="497965.Cyan7822_3044"/>
<keyword evidence="3" id="KW-1185">Reference proteome</keyword>
<dbReference type="Pfam" id="PF00535">
    <property type="entry name" value="Glycos_transf_2"/>
    <property type="match status" value="2"/>
</dbReference>
<dbReference type="KEGG" id="cyj:Cyan7822_3044"/>
<dbReference type="CAZy" id="GT2">
    <property type="family name" value="Glycosyltransferase Family 2"/>
</dbReference>
<proteinExistence type="predicted"/>
<dbReference type="CDD" id="cd04186">
    <property type="entry name" value="GT_2_like_c"/>
    <property type="match status" value="1"/>
</dbReference>
<dbReference type="InterPro" id="IPR029044">
    <property type="entry name" value="Nucleotide-diphossugar_trans"/>
</dbReference>
<keyword evidence="2" id="KW-0808">Transferase</keyword>
<reference evidence="3" key="1">
    <citation type="journal article" date="2011" name="MBio">
        <title>Novel metabolic attributes of the genus Cyanothece, comprising a group of unicellular nitrogen-fixing Cyanobacteria.</title>
        <authorList>
            <person name="Bandyopadhyay A."/>
            <person name="Elvitigala T."/>
            <person name="Welsh E."/>
            <person name="Stockel J."/>
            <person name="Liberton M."/>
            <person name="Min H."/>
            <person name="Sherman L.A."/>
            <person name="Pakrasi H.B."/>
        </authorList>
    </citation>
    <scope>NUCLEOTIDE SEQUENCE [LARGE SCALE GENOMIC DNA]</scope>
    <source>
        <strain evidence="3">PCC 7822</strain>
    </source>
</reference>
<dbReference type="RefSeq" id="WP_013323092.1">
    <property type="nucleotide sequence ID" value="NC_014501.1"/>
</dbReference>
<dbReference type="EMBL" id="CP002198">
    <property type="protein sequence ID" value="ADN14999.1"/>
    <property type="molecule type" value="Genomic_DNA"/>
</dbReference>
<accession>E0U9S9</accession>
<protein>
    <submittedName>
        <fullName evidence="2">Glycosyl transferase family 2</fullName>
    </submittedName>
</protein>
<dbReference type="SUPFAM" id="SSF53448">
    <property type="entry name" value="Nucleotide-diphospho-sugar transferases"/>
    <property type="match status" value="2"/>
</dbReference>
<dbReference type="PANTHER" id="PTHR43179:SF7">
    <property type="entry name" value="RHAMNOSYLTRANSFERASE WBBL"/>
    <property type="match status" value="1"/>
</dbReference>
<dbReference type="CDD" id="cd04184">
    <property type="entry name" value="GT2_RfbC_Mx_like"/>
    <property type="match status" value="1"/>
</dbReference>
<name>E0U9S9_GLOV7</name>
<evidence type="ECO:0000313" key="2">
    <source>
        <dbReference type="EMBL" id="ADN14999.1"/>
    </source>
</evidence>
<evidence type="ECO:0000313" key="3">
    <source>
        <dbReference type="Proteomes" id="UP000008206"/>
    </source>
</evidence>
<dbReference type="InterPro" id="IPR001173">
    <property type="entry name" value="Glyco_trans_2-like"/>
</dbReference>
<dbReference type="Gene3D" id="3.90.550.10">
    <property type="entry name" value="Spore Coat Polysaccharide Biosynthesis Protein SpsA, Chain A"/>
    <property type="match status" value="2"/>
</dbReference>
<dbReference type="eggNOG" id="COG1215">
    <property type="taxonomic scope" value="Bacteria"/>
</dbReference>
<evidence type="ECO:0000259" key="1">
    <source>
        <dbReference type="Pfam" id="PF00535"/>
    </source>
</evidence>
<dbReference type="HOGENOM" id="CLU_288162_0_0_3"/>
<feature type="domain" description="Glycosyltransferase 2-like" evidence="1">
    <location>
        <begin position="351"/>
        <end position="511"/>
    </location>
</feature>
<organism evidence="2 3">
    <name type="scientific">Gloeothece verrucosa (strain PCC 7822)</name>
    <name type="common">Cyanothece sp. (strain PCC 7822)</name>
    <dbReference type="NCBI Taxonomy" id="497965"/>
    <lineage>
        <taxon>Bacteria</taxon>
        <taxon>Bacillati</taxon>
        <taxon>Cyanobacteriota</taxon>
        <taxon>Cyanophyceae</taxon>
        <taxon>Oscillatoriophycideae</taxon>
        <taxon>Chroococcales</taxon>
        <taxon>Aphanothecaceae</taxon>
        <taxon>Gloeothece</taxon>
        <taxon>Gloeothece verrucosa</taxon>
    </lineage>
</organism>
<feature type="domain" description="Glycosyltransferase 2-like" evidence="1">
    <location>
        <begin position="608"/>
        <end position="788"/>
    </location>
</feature>
<dbReference type="AlphaFoldDB" id="E0U9S9"/>
<dbReference type="Proteomes" id="UP000008206">
    <property type="component" value="Chromosome"/>
</dbReference>
<dbReference type="GO" id="GO:0016757">
    <property type="term" value="F:glycosyltransferase activity"/>
    <property type="evidence" value="ECO:0007669"/>
    <property type="project" value="UniProtKB-KW"/>
</dbReference>
<dbReference type="PANTHER" id="PTHR43179">
    <property type="entry name" value="RHAMNOSYLTRANSFERASE WBBL"/>
    <property type="match status" value="1"/>
</dbReference>
<sequence>MGYWILTFQLKERLQRRKIAQLIIHSNLFDSDYYCEKNPEVKKYKIDPLGHYIDIGSREGRNPHPLFDSAYYIENNPDVAKSGIPPLIHFIYHGAREKRNPHPLFNTEFYLKQIKTDLGQQNPLGHFCQVGIFEGLDPHPLFDTSYYLNRYSKQLPQNINPLVHYLQEGAKLGYDPHPLFDTSFYLEQNPQILASDINPLIYYINNGVKEELNPHPLFDTNFYIKQIKLDLEKTLNPLIHFLQIGSFQGLDPHSLFHTSHYLENNPGLDMNPLVHFIQWGAREKQDPFCYAKLFPERENEDQSLNNSPDFSCPKSLDSNYQQWLQKNYPTTWELEKKAYLATCFNYQPLISIIMPVYNTPEKYLREAIQSVLNQVYSNWELCIADDASSQPHIKLVLEEYLKQDSRIKVVFRESNGHISNASNSALSIATGEFIALLDHDDILTPHALYEVASLLNSHPEADMIYSDEDFIDDDGQLSHPYFKPDWCPDTFLANMYICHLGVYRHSIVKEIGGFRVGFEGSQDYDLVLRFTEKTEQIFHIADILYHWRTHAASTNINPSAKSYAFVAARKALSEALIRRKEPGFVLDVPNYPGCYVIRYDIKEPDLVSIIIPTKNLGEMLDKCLTSIFENTTYPNYEVILIDHGSREAEAIEIINKWKKQEVKRLKYYDLDIPLNYSKINNFGVEKSRGKYLLFLNNDTKVITDDWIEKMVEQAQRASIGAVGALLLYPDNRVQHAGVLWGINGSVGHTHKHEKYGTSGYFGRLIYVHNYLAVTGACLMCRREVFEEVGGFEEKLAVNFNDIDFCLKLIDKGYRNLCLPHVLLYHYESQSRGHDTQESAKFARFICEEKYIFKKWQKMIKHDPCYNPNLTSEKEDFSLKI</sequence>